<name>A0A8T8X2Z7_ASPJA</name>
<sequence>MMEIYQSWMMQWKRSALELGRAIGEHPVCAVLLSCFIGVHENFSLMKMTRARQADFAPPPPPGLVLPKSHAVSRSQDEDEVHVHECLLPFMDNPFSIGKEILNPQKSCCRLLIFCQTIP</sequence>
<gene>
    <name evidence="1" type="ORF">BO86DRAFT_69316</name>
</gene>
<protein>
    <submittedName>
        <fullName evidence="1">Uncharacterized protein</fullName>
    </submittedName>
</protein>
<keyword evidence="2" id="KW-1185">Reference proteome</keyword>
<accession>A0A8T8X2Z7</accession>
<dbReference type="GeneID" id="37181271"/>
<organism evidence="1 2">
    <name type="scientific">Aspergillus japonicus CBS 114.51</name>
    <dbReference type="NCBI Taxonomy" id="1448312"/>
    <lineage>
        <taxon>Eukaryota</taxon>
        <taxon>Fungi</taxon>
        <taxon>Dikarya</taxon>
        <taxon>Ascomycota</taxon>
        <taxon>Pezizomycotina</taxon>
        <taxon>Eurotiomycetes</taxon>
        <taxon>Eurotiomycetidae</taxon>
        <taxon>Eurotiales</taxon>
        <taxon>Aspergillaceae</taxon>
        <taxon>Aspergillus</taxon>
        <taxon>Aspergillus subgen. Circumdati</taxon>
    </lineage>
</organism>
<proteinExistence type="predicted"/>
<reference evidence="1 2" key="1">
    <citation type="submission" date="2018-02" db="EMBL/GenBank/DDBJ databases">
        <title>The genomes of Aspergillus section Nigri reveals drivers in fungal speciation.</title>
        <authorList>
            <consortium name="DOE Joint Genome Institute"/>
            <person name="Vesth T.C."/>
            <person name="Nybo J."/>
            <person name="Theobald S."/>
            <person name="Brandl J."/>
            <person name="Frisvad J.C."/>
            <person name="Nielsen K.F."/>
            <person name="Lyhne E.K."/>
            <person name="Kogle M.E."/>
            <person name="Kuo A."/>
            <person name="Riley R."/>
            <person name="Clum A."/>
            <person name="Nolan M."/>
            <person name="Lipzen A."/>
            <person name="Salamov A."/>
            <person name="Henrissat B."/>
            <person name="Wiebenga A."/>
            <person name="De vries R.P."/>
            <person name="Grigoriev I.V."/>
            <person name="Mortensen U.H."/>
            <person name="Andersen M.R."/>
            <person name="Baker S.E."/>
        </authorList>
    </citation>
    <scope>NUCLEOTIDE SEQUENCE [LARGE SCALE GENOMIC DNA]</scope>
    <source>
        <strain evidence="1 2">CBS 114.51</strain>
    </source>
</reference>
<dbReference type="AlphaFoldDB" id="A0A8T8X2Z7"/>
<evidence type="ECO:0000313" key="1">
    <source>
        <dbReference type="EMBL" id="RAH82493.1"/>
    </source>
</evidence>
<evidence type="ECO:0000313" key="2">
    <source>
        <dbReference type="Proteomes" id="UP000249497"/>
    </source>
</evidence>
<dbReference type="RefSeq" id="XP_025528387.1">
    <property type="nucleotide sequence ID" value="XM_025677578.1"/>
</dbReference>
<dbReference type="EMBL" id="KZ824788">
    <property type="protein sequence ID" value="RAH82493.1"/>
    <property type="molecule type" value="Genomic_DNA"/>
</dbReference>
<dbReference type="Proteomes" id="UP000249497">
    <property type="component" value="Unassembled WGS sequence"/>
</dbReference>